<dbReference type="SUPFAM" id="SSF56801">
    <property type="entry name" value="Acetyl-CoA synthetase-like"/>
    <property type="match status" value="1"/>
</dbReference>
<gene>
    <name evidence="5" type="ORF">SAMN05216298_2160</name>
</gene>
<dbReference type="InterPro" id="IPR042099">
    <property type="entry name" value="ANL_N_sf"/>
</dbReference>
<evidence type="ECO:0000313" key="5">
    <source>
        <dbReference type="EMBL" id="SDK94571.1"/>
    </source>
</evidence>
<comment type="similarity">
    <text evidence="1">Belongs to the ATP-dependent AMP-binding enzyme family.</text>
</comment>
<evidence type="ECO:0000256" key="1">
    <source>
        <dbReference type="ARBA" id="ARBA00006432"/>
    </source>
</evidence>
<keyword evidence="6" id="KW-1185">Reference proteome</keyword>
<protein>
    <submittedName>
        <fullName evidence="5">Fatty-acyl-CoA synthase</fullName>
    </submittedName>
</protein>
<dbReference type="PANTHER" id="PTHR43767:SF11">
    <property type="entry name" value="MEDIUM-CHAIN-FATTY-ACID--COA LIGASE"/>
    <property type="match status" value="1"/>
</dbReference>
<evidence type="ECO:0000256" key="2">
    <source>
        <dbReference type="ARBA" id="ARBA00022598"/>
    </source>
</evidence>
<proteinExistence type="inferred from homology"/>
<sequence>MQDRPLEIGALMRRAQRMFAGKAVVTGTVGGETAATWGGVVARAWRLSAALGLLGVPPGARVGTFAWNTQRHLELYLAVPAGGRVLHTVNHRLHGDDVAHILHDAADDVVFVDRSLLPAVWDLVAAAASVRRVVVMDDGAACPVPDDPRVLDYEELLGTVPADHEPPRSPAVAEDDAAGLCYTSGTTGRPKGVLYSHRSVVLHALTLLGADALAVSERDTVMPVVPMFHVNAWGLPYAALAAGAALVLPGPAMAPEALADRLARHRVTLTAGVPAIWRGLLPHLPSHDLSALRTVVSGGSALPDSLSRAWEAAVGIPITGSWGMTECSPLVAAGRVASDLDALDGDGRRAVVGLPGPTVPLVDVRIVDDAGRPVPHDGVASGELQVAGPTIAAGYFGADPGASSFTADGWLRTGDVASLDAHGYLRIVDRTKDMIKSGGEWISSVALEQALTDHPLVREAAVVGVEDERWGERPRAYLVLEPGAAVGEDELRRHLLRQVAAWWIPDRFTVVDAVPRTATGKTAKAVLRSLARGGPGAGTGL</sequence>
<dbReference type="InterPro" id="IPR045851">
    <property type="entry name" value="AMP-bd_C_sf"/>
</dbReference>
<evidence type="ECO:0000313" key="6">
    <source>
        <dbReference type="Proteomes" id="UP000198662"/>
    </source>
</evidence>
<dbReference type="Gene3D" id="3.30.300.30">
    <property type="match status" value="1"/>
</dbReference>
<dbReference type="Pfam" id="PF13193">
    <property type="entry name" value="AMP-binding_C"/>
    <property type="match status" value="1"/>
</dbReference>
<dbReference type="PROSITE" id="PS00455">
    <property type="entry name" value="AMP_BINDING"/>
    <property type="match status" value="1"/>
</dbReference>
<dbReference type="Gene3D" id="3.40.50.12780">
    <property type="entry name" value="N-terminal domain of ligase-like"/>
    <property type="match status" value="1"/>
</dbReference>
<dbReference type="STRING" id="380244.SAMN05216298_2160"/>
<dbReference type="FunFam" id="3.30.300.30:FF:000008">
    <property type="entry name" value="2,3-dihydroxybenzoate-AMP ligase"/>
    <property type="match status" value="1"/>
</dbReference>
<evidence type="ECO:0000259" key="3">
    <source>
        <dbReference type="Pfam" id="PF00501"/>
    </source>
</evidence>
<dbReference type="PANTHER" id="PTHR43767">
    <property type="entry name" value="LONG-CHAIN-FATTY-ACID--COA LIGASE"/>
    <property type="match status" value="1"/>
</dbReference>
<organism evidence="5 6">
    <name type="scientific">Glycomyces sambucus</name>
    <dbReference type="NCBI Taxonomy" id="380244"/>
    <lineage>
        <taxon>Bacteria</taxon>
        <taxon>Bacillati</taxon>
        <taxon>Actinomycetota</taxon>
        <taxon>Actinomycetes</taxon>
        <taxon>Glycomycetales</taxon>
        <taxon>Glycomycetaceae</taxon>
        <taxon>Glycomyces</taxon>
    </lineage>
</organism>
<keyword evidence="2" id="KW-0436">Ligase</keyword>
<dbReference type="GO" id="GO:0016877">
    <property type="term" value="F:ligase activity, forming carbon-sulfur bonds"/>
    <property type="evidence" value="ECO:0007669"/>
    <property type="project" value="UniProtKB-ARBA"/>
</dbReference>
<dbReference type="InterPro" id="IPR000873">
    <property type="entry name" value="AMP-dep_synth/lig_dom"/>
</dbReference>
<dbReference type="InterPro" id="IPR020845">
    <property type="entry name" value="AMP-binding_CS"/>
</dbReference>
<dbReference type="AlphaFoldDB" id="A0A1G9G1M7"/>
<dbReference type="InterPro" id="IPR050237">
    <property type="entry name" value="ATP-dep_AMP-bd_enzyme"/>
</dbReference>
<accession>A0A1G9G1M7</accession>
<evidence type="ECO:0000259" key="4">
    <source>
        <dbReference type="Pfam" id="PF13193"/>
    </source>
</evidence>
<dbReference type="NCBIfam" id="NF004837">
    <property type="entry name" value="PRK06187.1"/>
    <property type="match status" value="1"/>
</dbReference>
<dbReference type="Pfam" id="PF00501">
    <property type="entry name" value="AMP-binding"/>
    <property type="match status" value="1"/>
</dbReference>
<dbReference type="InterPro" id="IPR025110">
    <property type="entry name" value="AMP-bd_C"/>
</dbReference>
<dbReference type="Proteomes" id="UP000198662">
    <property type="component" value="Unassembled WGS sequence"/>
</dbReference>
<name>A0A1G9G1M7_9ACTN</name>
<reference evidence="6" key="1">
    <citation type="submission" date="2016-10" db="EMBL/GenBank/DDBJ databases">
        <authorList>
            <person name="Varghese N."/>
            <person name="Submissions S."/>
        </authorList>
    </citation>
    <scope>NUCLEOTIDE SEQUENCE [LARGE SCALE GENOMIC DNA]</scope>
    <source>
        <strain evidence="6">CGMCC 4.3147</strain>
    </source>
</reference>
<feature type="domain" description="AMP-binding enzyme C-terminal" evidence="4">
    <location>
        <begin position="447"/>
        <end position="521"/>
    </location>
</feature>
<dbReference type="EMBL" id="FNGF01000002">
    <property type="protein sequence ID" value="SDK94571.1"/>
    <property type="molecule type" value="Genomic_DNA"/>
</dbReference>
<feature type="domain" description="AMP-dependent synthetase/ligase" evidence="3">
    <location>
        <begin position="16"/>
        <end position="396"/>
    </location>
</feature>